<sequence length="261" mass="28401">MADTVMAGPVDASACIREAVCIHTRKIFDACRSKDCIEDLRVYPTAGSQPYIDSALSVRAKSAELLYADVNVEAITFNNGYYTVDVTYYYRITGETSPGGNTVTGLAIFTKRVMLCGGVGTVKTFSSDPMAMAGEADGLPIATVEAVDPIALYLKIVDTAQCVCPEQPQPDIPAYILNRFGDSIVTSDTAKRLYVTLGQFTIVRLERDTQLLIPAYDYCIPEKECPGGSCQDDPCTIFSHIRFPMDEFFPQDCAINDGSST</sequence>
<reference evidence="1" key="1">
    <citation type="submission" date="2020-10" db="EMBL/GenBank/DDBJ databases">
        <authorList>
            <person name="Gilroy R."/>
        </authorList>
    </citation>
    <scope>NUCLEOTIDE SEQUENCE</scope>
    <source>
        <strain evidence="1">ChiHjej10B9-9673</strain>
    </source>
</reference>
<accession>A0A9D1FBS5</accession>
<dbReference type="EMBL" id="DVJK01000011">
    <property type="protein sequence ID" value="HIS65988.1"/>
    <property type="molecule type" value="Genomic_DNA"/>
</dbReference>
<organism evidence="1 2">
    <name type="scientific">Candidatus Scatomorpha merdipullorum</name>
    <dbReference type="NCBI Taxonomy" id="2840927"/>
    <lineage>
        <taxon>Bacteria</taxon>
        <taxon>Bacillati</taxon>
        <taxon>Bacillota</taxon>
        <taxon>Clostridia</taxon>
        <taxon>Eubacteriales</taxon>
        <taxon>Candidatus Scatomorpha</taxon>
    </lineage>
</organism>
<comment type="caution">
    <text evidence="1">The sequence shown here is derived from an EMBL/GenBank/DDBJ whole genome shotgun (WGS) entry which is preliminary data.</text>
</comment>
<evidence type="ECO:0000313" key="1">
    <source>
        <dbReference type="EMBL" id="HIS65988.1"/>
    </source>
</evidence>
<reference evidence="1" key="2">
    <citation type="journal article" date="2021" name="PeerJ">
        <title>Extensive microbial diversity within the chicken gut microbiome revealed by metagenomics and culture.</title>
        <authorList>
            <person name="Gilroy R."/>
            <person name="Ravi A."/>
            <person name="Getino M."/>
            <person name="Pursley I."/>
            <person name="Horton D.L."/>
            <person name="Alikhan N.F."/>
            <person name="Baker D."/>
            <person name="Gharbi K."/>
            <person name="Hall N."/>
            <person name="Watson M."/>
            <person name="Adriaenssens E.M."/>
            <person name="Foster-Nyarko E."/>
            <person name="Jarju S."/>
            <person name="Secka A."/>
            <person name="Antonio M."/>
            <person name="Oren A."/>
            <person name="Chaudhuri R.R."/>
            <person name="La Ragione R."/>
            <person name="Hildebrand F."/>
            <person name="Pallen M.J."/>
        </authorList>
    </citation>
    <scope>NUCLEOTIDE SEQUENCE</scope>
    <source>
        <strain evidence="1">ChiHjej10B9-9673</strain>
    </source>
</reference>
<proteinExistence type="predicted"/>
<name>A0A9D1FBS5_9FIRM</name>
<evidence type="ECO:0000313" key="2">
    <source>
        <dbReference type="Proteomes" id="UP000824001"/>
    </source>
</evidence>
<dbReference type="Proteomes" id="UP000824001">
    <property type="component" value="Unassembled WGS sequence"/>
</dbReference>
<gene>
    <name evidence="1" type="ORF">IAC18_00360</name>
</gene>
<dbReference type="AlphaFoldDB" id="A0A9D1FBS5"/>
<protein>
    <submittedName>
        <fullName evidence="1">Uncharacterized protein</fullName>
    </submittedName>
</protein>